<organism evidence="1">
    <name type="scientific">Peptoniphilus gorbachii</name>
    <dbReference type="NCBI Taxonomy" id="411567"/>
    <lineage>
        <taxon>Bacteria</taxon>
        <taxon>Bacillati</taxon>
        <taxon>Bacillota</taxon>
        <taxon>Tissierellia</taxon>
        <taxon>Tissierellales</taxon>
        <taxon>Peptoniphilaceae</taxon>
        <taxon>Peptoniphilus</taxon>
    </lineage>
</organism>
<reference evidence="1" key="1">
    <citation type="submission" date="2019-11" db="EMBL/GenBank/DDBJ databases">
        <authorList>
            <person name="Feng L."/>
        </authorList>
    </citation>
    <scope>NUCLEOTIDE SEQUENCE</scope>
    <source>
        <strain evidence="1">PgorbachiiLFYP46</strain>
    </source>
</reference>
<gene>
    <name evidence="1" type="ORF">PGLFYP46_00894</name>
</gene>
<evidence type="ECO:0000313" key="1">
    <source>
        <dbReference type="EMBL" id="VYT72428.1"/>
    </source>
</evidence>
<dbReference type="AlphaFoldDB" id="A0A6N2Z2W3"/>
<dbReference type="SUPFAM" id="SSF52266">
    <property type="entry name" value="SGNH hydrolase"/>
    <property type="match status" value="1"/>
</dbReference>
<name>A0A6N2Z2W3_9FIRM</name>
<accession>A0A6N2Z2W3</accession>
<dbReference type="RefSeq" id="WP_156700367.1">
    <property type="nucleotide sequence ID" value="NZ_CACRUP010000003.1"/>
</dbReference>
<proteinExistence type="predicted"/>
<sequence>MKKFLKILKSIIFIAIIIFGVLELNNLFIRKSLAKPWDMGNKIGGFFNEREDYNAMFFGTSHSYCSFEPLLIYEKTGVKSYVLASQSQPLKISASYVKEALKRKNPSVIFVDIQGSIYKDKESFSVVNSYSDYFPFSKNKIEMVIKKVPMEFKAQAILPLVAYHSRWNELKDEDYNFDKKSYIDYLKGYVLLKGQSEKFKNNQAEDLSKYLKSISSFNKESFLKENLSAFDEIIDLANKNGVKLFFVKTPVYDRDLYRDNITYIEKELENRGAKFIDFNKFYDDMNLTKSDFYDPHHLNVKGAEKFNLFFIDYMKKEGIFQENLANDKAWLDKIKTYDINKS</sequence>
<protein>
    <submittedName>
        <fullName evidence="1">Uncharacterized protein</fullName>
    </submittedName>
</protein>
<dbReference type="EMBL" id="CACRUP010000003">
    <property type="protein sequence ID" value="VYT72428.1"/>
    <property type="molecule type" value="Genomic_DNA"/>
</dbReference>